<feature type="region of interest" description="Disordered" evidence="1">
    <location>
        <begin position="130"/>
        <end position="162"/>
    </location>
</feature>
<organism evidence="2 3">
    <name type="scientific">Candidatus Proximibacter danicus</name>
    <dbReference type="NCBI Taxonomy" id="2954365"/>
    <lineage>
        <taxon>Bacteria</taxon>
        <taxon>Pseudomonadati</taxon>
        <taxon>Pseudomonadota</taxon>
        <taxon>Betaproteobacteria</taxon>
        <taxon>Candidatus Proximibacter</taxon>
    </lineage>
</organism>
<comment type="caution">
    <text evidence="2">The sequence shown here is derived from an EMBL/GenBank/DDBJ whole genome shotgun (WGS) entry which is preliminary data.</text>
</comment>
<protein>
    <submittedName>
        <fullName evidence="2">Uncharacterized protein</fullName>
    </submittedName>
</protein>
<sequence length="162" mass="17324">MHPVHDVDALLLLATALSSKRRPAELAEIMAAADLIQGAIPAEQKLVEAFARLGRNGLISAVEGGIALTPPALAMVADLPKKMVEADERIFTIKAKLAAYQPEGEQAPVELVAWQLSAAIHAYRTAGQGAGKNLLVPKPKPEEPKPRPGQRQRKPAPARRRG</sequence>
<dbReference type="EMBL" id="JADJUC010000007">
    <property type="protein sequence ID" value="MBK8524181.1"/>
    <property type="molecule type" value="Genomic_DNA"/>
</dbReference>
<gene>
    <name evidence="2" type="ORF">IPL58_08650</name>
</gene>
<dbReference type="Proteomes" id="UP000886689">
    <property type="component" value="Unassembled WGS sequence"/>
</dbReference>
<feature type="compositionally biased region" description="Basic residues" evidence="1">
    <location>
        <begin position="148"/>
        <end position="162"/>
    </location>
</feature>
<evidence type="ECO:0000313" key="2">
    <source>
        <dbReference type="EMBL" id="MBK8524181.1"/>
    </source>
</evidence>
<dbReference type="AlphaFoldDB" id="A0A9D7K4E8"/>
<proteinExistence type="predicted"/>
<evidence type="ECO:0000256" key="1">
    <source>
        <dbReference type="SAM" id="MobiDB-lite"/>
    </source>
</evidence>
<reference evidence="2" key="1">
    <citation type="submission" date="2020-10" db="EMBL/GenBank/DDBJ databases">
        <title>Connecting structure to function with the recovery of over 1000 high-quality activated sludge metagenome-assembled genomes encoding full-length rRNA genes using long-read sequencing.</title>
        <authorList>
            <person name="Singleton C.M."/>
            <person name="Petriglieri F."/>
            <person name="Kristensen J.M."/>
            <person name="Kirkegaard R.H."/>
            <person name="Michaelsen T.Y."/>
            <person name="Andersen M.H."/>
            <person name="Karst S.M."/>
            <person name="Dueholm M.S."/>
            <person name="Nielsen P.H."/>
            <person name="Albertsen M."/>
        </authorList>
    </citation>
    <scope>NUCLEOTIDE SEQUENCE</scope>
    <source>
        <strain evidence="2">Hirt_18-Q3-R61-65_BATAC.395</strain>
    </source>
</reference>
<name>A0A9D7K4E8_9PROT</name>
<evidence type="ECO:0000313" key="3">
    <source>
        <dbReference type="Proteomes" id="UP000886689"/>
    </source>
</evidence>
<accession>A0A9D7K4E8</accession>